<sequence>MGSEIDTTSSFWKRYFTSEEDARKIDIFDLINASITVASFKKSNDEFRSRRLQIFESLFEIDSQAVAKPKKESLLIAETLSKNVIHDCEEEACKDEIYTVERPKKFGNLLEKELDDYAQLIGFNNVNVPDKKRKAEVSEGCRSRTKIEADKKRKAEVSEGFRSRTKIEADKKRKAEVSEGCRSRTKIEADKKRKIEEKNEKRVVDSYDLKFEASKRRFEEKNKEIEKSKKKVQILDMKDIVPPPPKSGRNGKTKRGFGSRMTKILKKL</sequence>
<reference evidence="3" key="1">
    <citation type="submission" date="2024-07" db="EMBL/GenBank/DDBJ databases">
        <title>Two chromosome-level genome assemblies of Korean endemic species Abeliophyllum distichum and Forsythia ovata (Oleaceae).</title>
        <authorList>
            <person name="Jang H."/>
        </authorList>
    </citation>
    <scope>NUCLEOTIDE SEQUENCE [LARGE SCALE GENOMIC DNA]</scope>
</reference>
<feature type="compositionally biased region" description="Basic residues" evidence="1">
    <location>
        <begin position="249"/>
        <end position="268"/>
    </location>
</feature>
<proteinExistence type="predicted"/>
<name>A0ABD1U1S7_9LAMI</name>
<evidence type="ECO:0000313" key="2">
    <source>
        <dbReference type="EMBL" id="KAL2518953.1"/>
    </source>
</evidence>
<dbReference type="AlphaFoldDB" id="A0ABD1U1S7"/>
<dbReference type="EMBL" id="JBFOLK010000004">
    <property type="protein sequence ID" value="KAL2518953.1"/>
    <property type="molecule type" value="Genomic_DNA"/>
</dbReference>
<comment type="caution">
    <text evidence="2">The sequence shown here is derived from an EMBL/GenBank/DDBJ whole genome shotgun (WGS) entry which is preliminary data.</text>
</comment>
<feature type="region of interest" description="Disordered" evidence="1">
    <location>
        <begin position="237"/>
        <end position="268"/>
    </location>
</feature>
<accession>A0ABD1U1S7</accession>
<evidence type="ECO:0000313" key="3">
    <source>
        <dbReference type="Proteomes" id="UP001604336"/>
    </source>
</evidence>
<evidence type="ECO:0000256" key="1">
    <source>
        <dbReference type="SAM" id="MobiDB-lite"/>
    </source>
</evidence>
<gene>
    <name evidence="2" type="ORF">Adt_15200</name>
</gene>
<protein>
    <submittedName>
        <fullName evidence="2">Uncharacterized protein</fullName>
    </submittedName>
</protein>
<keyword evidence="3" id="KW-1185">Reference proteome</keyword>
<organism evidence="2 3">
    <name type="scientific">Abeliophyllum distichum</name>
    <dbReference type="NCBI Taxonomy" id="126358"/>
    <lineage>
        <taxon>Eukaryota</taxon>
        <taxon>Viridiplantae</taxon>
        <taxon>Streptophyta</taxon>
        <taxon>Embryophyta</taxon>
        <taxon>Tracheophyta</taxon>
        <taxon>Spermatophyta</taxon>
        <taxon>Magnoliopsida</taxon>
        <taxon>eudicotyledons</taxon>
        <taxon>Gunneridae</taxon>
        <taxon>Pentapetalae</taxon>
        <taxon>asterids</taxon>
        <taxon>lamiids</taxon>
        <taxon>Lamiales</taxon>
        <taxon>Oleaceae</taxon>
        <taxon>Forsythieae</taxon>
        <taxon>Abeliophyllum</taxon>
    </lineage>
</organism>
<dbReference type="Proteomes" id="UP001604336">
    <property type="component" value="Unassembled WGS sequence"/>
</dbReference>